<evidence type="ECO:0000256" key="9">
    <source>
        <dbReference type="ARBA" id="ARBA00031586"/>
    </source>
</evidence>
<keyword evidence="5" id="KW-1278">Translocase</keyword>
<keyword evidence="4 11" id="KW-0812">Transmembrane</keyword>
<evidence type="ECO:0000256" key="2">
    <source>
        <dbReference type="ARBA" id="ARBA00010519"/>
    </source>
</evidence>
<evidence type="ECO:0000256" key="6">
    <source>
        <dbReference type="ARBA" id="ARBA00022989"/>
    </source>
</evidence>
<evidence type="ECO:0000256" key="1">
    <source>
        <dbReference type="ARBA" id="ARBA00004141"/>
    </source>
</evidence>
<evidence type="ECO:0000256" key="8">
    <source>
        <dbReference type="ARBA" id="ARBA00023136"/>
    </source>
</evidence>
<reference evidence="12" key="1">
    <citation type="submission" date="2016-04" db="EMBL/GenBank/DDBJ databases">
        <title>Mitochondria of Scolytid beetles.</title>
        <authorList>
            <person name="Miller K."/>
            <person name="Linard B."/>
            <person name="Vogler A.P."/>
        </authorList>
    </citation>
    <scope>NUCLEOTIDE SEQUENCE</scope>
</reference>
<dbReference type="Gene3D" id="1.10.287.3510">
    <property type="match status" value="1"/>
</dbReference>
<evidence type="ECO:0000256" key="4">
    <source>
        <dbReference type="ARBA" id="ARBA00022692"/>
    </source>
</evidence>
<comment type="similarity">
    <text evidence="2">Belongs to the complex I subunit 4L family.</text>
</comment>
<feature type="transmembrane region" description="Helical" evidence="11">
    <location>
        <begin position="6"/>
        <end position="21"/>
    </location>
</feature>
<dbReference type="Pfam" id="PF00420">
    <property type="entry name" value="Oxidored_q2"/>
    <property type="match status" value="1"/>
</dbReference>
<accession>A0A343A5G6</accession>
<keyword evidence="6 11" id="KW-1133">Transmembrane helix</keyword>
<keyword evidence="12" id="KW-0496">Mitochondrion</keyword>
<keyword evidence="7" id="KW-0520">NAD</keyword>
<dbReference type="InterPro" id="IPR039428">
    <property type="entry name" value="NUOK/Mnh_C1-like"/>
</dbReference>
<keyword evidence="8 11" id="KW-0472">Membrane</keyword>
<evidence type="ECO:0000313" key="12">
    <source>
        <dbReference type="EMBL" id="AOY39794.1"/>
    </source>
</evidence>
<gene>
    <name evidence="12" type="primary">nad4l</name>
</gene>
<dbReference type="GO" id="GO:0016020">
    <property type="term" value="C:membrane"/>
    <property type="evidence" value="ECO:0007669"/>
    <property type="project" value="UniProtKB-SubCell"/>
</dbReference>
<dbReference type="EMBL" id="KX035206">
    <property type="protein sequence ID" value="AOY39794.1"/>
    <property type="molecule type" value="Genomic_DNA"/>
</dbReference>
<feature type="transmembrane region" description="Helical" evidence="11">
    <location>
        <begin position="26"/>
        <end position="48"/>
    </location>
</feature>
<organism evidence="12">
    <name type="scientific">Hylastes ater</name>
    <dbReference type="NCBI Taxonomy" id="512079"/>
    <lineage>
        <taxon>Eukaryota</taxon>
        <taxon>Metazoa</taxon>
        <taxon>Ecdysozoa</taxon>
        <taxon>Arthropoda</taxon>
        <taxon>Hexapoda</taxon>
        <taxon>Insecta</taxon>
        <taxon>Pterygota</taxon>
        <taxon>Neoptera</taxon>
        <taxon>Endopterygota</taxon>
        <taxon>Coleoptera</taxon>
        <taxon>Polyphaga</taxon>
        <taxon>Cucujiformia</taxon>
        <taxon>Curculionidae</taxon>
        <taxon>Scolytinae</taxon>
        <taxon>Hylastes</taxon>
    </lineage>
</organism>
<feature type="transmembrane region" description="Helical" evidence="11">
    <location>
        <begin position="60"/>
        <end position="80"/>
    </location>
</feature>
<sequence>MYFYSFSLVGLFLSSLLVFMMKYKHFLLMLISLEIMVISLYVLMFFYFNQFYFEQFMSMFYLTLSVCESALGMSLLILMIRTHGSDMLMLFDSLW</sequence>
<evidence type="ECO:0000256" key="10">
    <source>
        <dbReference type="ARBA" id="ARBA00049551"/>
    </source>
</evidence>
<comment type="catalytic activity">
    <reaction evidence="10">
        <text>a ubiquinone + NADH + 5 H(+)(in) = a ubiquinol + NAD(+) + 4 H(+)(out)</text>
        <dbReference type="Rhea" id="RHEA:29091"/>
        <dbReference type="Rhea" id="RHEA-COMP:9565"/>
        <dbReference type="Rhea" id="RHEA-COMP:9566"/>
        <dbReference type="ChEBI" id="CHEBI:15378"/>
        <dbReference type="ChEBI" id="CHEBI:16389"/>
        <dbReference type="ChEBI" id="CHEBI:17976"/>
        <dbReference type="ChEBI" id="CHEBI:57540"/>
        <dbReference type="ChEBI" id="CHEBI:57945"/>
        <dbReference type="EC" id="7.1.1.2"/>
    </reaction>
</comment>
<evidence type="ECO:0000256" key="3">
    <source>
        <dbReference type="ARBA" id="ARBA00016612"/>
    </source>
</evidence>
<dbReference type="AlphaFoldDB" id="A0A343A5G6"/>
<geneLocation type="mitochondrion" evidence="12"/>
<evidence type="ECO:0000256" key="5">
    <source>
        <dbReference type="ARBA" id="ARBA00022967"/>
    </source>
</evidence>
<protein>
    <recommendedName>
        <fullName evidence="3">NADH-ubiquinone oxidoreductase chain 4L</fullName>
    </recommendedName>
    <alternativeName>
        <fullName evidence="9">NADH dehydrogenase subunit 4L</fullName>
    </alternativeName>
</protein>
<proteinExistence type="inferred from homology"/>
<comment type="subcellular location">
    <subcellularLocation>
        <location evidence="1">Membrane</location>
        <topology evidence="1">Multi-pass membrane protein</topology>
    </subcellularLocation>
</comment>
<dbReference type="GO" id="GO:0008137">
    <property type="term" value="F:NADH dehydrogenase (ubiquinone) activity"/>
    <property type="evidence" value="ECO:0007669"/>
    <property type="project" value="UniProtKB-EC"/>
</dbReference>
<name>A0A343A5G6_9CUCU</name>
<evidence type="ECO:0000256" key="11">
    <source>
        <dbReference type="SAM" id="Phobius"/>
    </source>
</evidence>
<evidence type="ECO:0000256" key="7">
    <source>
        <dbReference type="ARBA" id="ARBA00023027"/>
    </source>
</evidence>